<feature type="region of interest" description="Disordered" evidence="1">
    <location>
        <begin position="67"/>
        <end position="114"/>
    </location>
</feature>
<keyword evidence="3" id="KW-1185">Reference proteome</keyword>
<dbReference type="AlphaFoldDB" id="A0AAV4LRT9"/>
<feature type="region of interest" description="Disordered" evidence="1">
    <location>
        <begin position="16"/>
        <end position="36"/>
    </location>
</feature>
<sequence length="114" mass="12329">MIIRARSNVRVAQRVVNGGEDRSGSHRVPRQGRPAPLALVQRAGNEPRRRCDVRVVADGASSKLERAVEGAVHQRDARRTVAQPGPVGPAEVEQGVDEQLPSGTALRHALHQPK</sequence>
<evidence type="ECO:0000256" key="1">
    <source>
        <dbReference type="SAM" id="MobiDB-lite"/>
    </source>
</evidence>
<name>A0AAV4LRT9_BABCB</name>
<comment type="caution">
    <text evidence="2">The sequence shown here is derived from an EMBL/GenBank/DDBJ whole genome shotgun (WGS) entry which is preliminary data.</text>
</comment>
<reference evidence="2 3" key="1">
    <citation type="submission" date="2021-06" db="EMBL/GenBank/DDBJ databases">
        <title>Genome sequence of Babesia caballi.</title>
        <authorList>
            <person name="Yamagishi J."/>
            <person name="Kidaka T."/>
            <person name="Ochi A."/>
        </authorList>
    </citation>
    <scope>NUCLEOTIDE SEQUENCE [LARGE SCALE GENOMIC DNA]</scope>
    <source>
        <strain evidence="2">USDA-D6B2</strain>
    </source>
</reference>
<evidence type="ECO:0000313" key="3">
    <source>
        <dbReference type="Proteomes" id="UP001497744"/>
    </source>
</evidence>
<organism evidence="2 3">
    <name type="scientific">Babesia caballi</name>
    <dbReference type="NCBI Taxonomy" id="5871"/>
    <lineage>
        <taxon>Eukaryota</taxon>
        <taxon>Sar</taxon>
        <taxon>Alveolata</taxon>
        <taxon>Apicomplexa</taxon>
        <taxon>Aconoidasida</taxon>
        <taxon>Piroplasmida</taxon>
        <taxon>Babesiidae</taxon>
        <taxon>Babesia</taxon>
    </lineage>
</organism>
<dbReference type="GeneID" id="94194159"/>
<gene>
    <name evidence="2" type="ORF">BcabD6B2_21130</name>
</gene>
<dbReference type="EMBL" id="BPLF01000002">
    <property type="protein sequence ID" value="GIX62678.1"/>
    <property type="molecule type" value="Genomic_DNA"/>
</dbReference>
<dbReference type="RefSeq" id="XP_067714747.1">
    <property type="nucleotide sequence ID" value="XM_067858646.1"/>
</dbReference>
<feature type="compositionally biased region" description="Basic and acidic residues" evidence="1">
    <location>
        <begin position="67"/>
        <end position="79"/>
    </location>
</feature>
<dbReference type="Proteomes" id="UP001497744">
    <property type="component" value="Unassembled WGS sequence"/>
</dbReference>
<proteinExistence type="predicted"/>
<evidence type="ECO:0000313" key="2">
    <source>
        <dbReference type="EMBL" id="GIX62678.1"/>
    </source>
</evidence>
<protein>
    <submittedName>
        <fullName evidence="2">Mitochondrial inner membrane protein 1</fullName>
    </submittedName>
</protein>
<accession>A0AAV4LRT9</accession>